<reference evidence="1 2" key="1">
    <citation type="submission" date="2022-12" db="EMBL/GenBank/DDBJ databases">
        <title>Chromosome-level genome of Tegillarca granosa.</title>
        <authorList>
            <person name="Kim J."/>
        </authorList>
    </citation>
    <scope>NUCLEOTIDE SEQUENCE [LARGE SCALE GENOMIC DNA]</scope>
    <source>
        <strain evidence="1">Teg-2019</strain>
        <tissue evidence="1">Adductor muscle</tissue>
    </source>
</reference>
<organism evidence="1 2">
    <name type="scientific">Tegillarca granosa</name>
    <name type="common">Malaysian cockle</name>
    <name type="synonym">Anadara granosa</name>
    <dbReference type="NCBI Taxonomy" id="220873"/>
    <lineage>
        <taxon>Eukaryota</taxon>
        <taxon>Metazoa</taxon>
        <taxon>Spiralia</taxon>
        <taxon>Lophotrochozoa</taxon>
        <taxon>Mollusca</taxon>
        <taxon>Bivalvia</taxon>
        <taxon>Autobranchia</taxon>
        <taxon>Pteriomorphia</taxon>
        <taxon>Arcoida</taxon>
        <taxon>Arcoidea</taxon>
        <taxon>Arcidae</taxon>
        <taxon>Tegillarca</taxon>
    </lineage>
</organism>
<proteinExistence type="predicted"/>
<evidence type="ECO:0000313" key="2">
    <source>
        <dbReference type="Proteomes" id="UP001217089"/>
    </source>
</evidence>
<accession>A0ABQ9FLJ7</accession>
<dbReference type="Proteomes" id="UP001217089">
    <property type="component" value="Unassembled WGS sequence"/>
</dbReference>
<comment type="caution">
    <text evidence="1">The sequence shown here is derived from an EMBL/GenBank/DDBJ whole genome shotgun (WGS) entry which is preliminary data.</text>
</comment>
<protein>
    <recommendedName>
        <fullName evidence="3">Apolipoprotein B</fullName>
    </recommendedName>
</protein>
<evidence type="ECO:0008006" key="3">
    <source>
        <dbReference type="Google" id="ProtNLM"/>
    </source>
</evidence>
<keyword evidence="2" id="KW-1185">Reference proteome</keyword>
<dbReference type="EMBL" id="JARBDR010000322">
    <property type="protein sequence ID" value="KAJ8316560.1"/>
    <property type="molecule type" value="Genomic_DNA"/>
</dbReference>
<sequence>MQILKDVLLIGINLSLGIDMHVRIGHKHDKKSVDSSIIFEYGNKKSISTSLRLKNKSKALTSITASLSLAYPGKEIVISNDLTENNKNDFTHEISIQTANNIRSAMRTNLRRPSRTEYEVSTDIQVVGMKRVSLAGQLNIDPKNF</sequence>
<gene>
    <name evidence="1" type="ORF">KUTeg_005897</name>
</gene>
<evidence type="ECO:0000313" key="1">
    <source>
        <dbReference type="EMBL" id="KAJ8316560.1"/>
    </source>
</evidence>
<name>A0ABQ9FLJ7_TEGGR</name>